<gene>
    <name evidence="4" type="ORF">SIL87_09900</name>
</gene>
<evidence type="ECO:0000313" key="4">
    <source>
        <dbReference type="EMBL" id="MDX5931075.1"/>
    </source>
</evidence>
<comment type="caution">
    <text evidence="4">The sequence shown here is derived from an EMBL/GenBank/DDBJ whole genome shotgun (WGS) entry which is preliminary data.</text>
</comment>
<dbReference type="Gene3D" id="1.20.5.340">
    <property type="match status" value="1"/>
</dbReference>
<keyword evidence="3" id="KW-1133">Transmembrane helix</keyword>
<keyword evidence="3" id="KW-0812">Transmembrane</keyword>
<evidence type="ECO:0000256" key="3">
    <source>
        <dbReference type="SAM" id="Phobius"/>
    </source>
</evidence>
<sequence length="332" mass="34243">MTDHDPSPDPVPNFTLPAAASAGSTVEPEADRPEPIGTAAAEPARTRRLSLGLIGVIAFLLLAGGEAWLFRTIARNDDSTALAAQSARIAEVDQRVDRLESRMAALEDKVDHLKAAPAAQPAPAAVPQAPAAPSVPPELAKEITAMQASIAALSTTTLADHAAMADLQSKAADLPKLADQAKTMARLAQASLALQNGDPLGPLANAPDALMRYATARPPTIGALKASFPAYARKAERAGGEVTAHGGFWRNVKGHIESLVTIRHDHDVLVGSRAAGALGKAQTDLDDDDLGGAVAALKELPSPAKAAMAPWTRQADHLLAARAALATMAGQS</sequence>
<reference evidence="4 5" key="1">
    <citation type="submission" date="2023-11" db="EMBL/GenBank/DDBJ databases">
        <title>MicrobeMod: A computational toolkit for identifying prokaryotic methylation and restriction-modification with nanopore sequencing.</title>
        <authorList>
            <person name="Crits-Christoph A."/>
            <person name="Kang S.C."/>
            <person name="Lee H."/>
            <person name="Ostrov N."/>
        </authorList>
    </citation>
    <scope>NUCLEOTIDE SEQUENCE [LARGE SCALE GENOMIC DNA]</scope>
    <source>
        <strain evidence="4 5">DSMZ 700</strain>
    </source>
</reference>
<keyword evidence="5" id="KW-1185">Reference proteome</keyword>
<organism evidence="4 5">
    <name type="scientific">Acidiphilium acidophilum</name>
    <name type="common">Thiobacillus acidophilus</name>
    <dbReference type="NCBI Taxonomy" id="76588"/>
    <lineage>
        <taxon>Bacteria</taxon>
        <taxon>Pseudomonadati</taxon>
        <taxon>Pseudomonadota</taxon>
        <taxon>Alphaproteobacteria</taxon>
        <taxon>Acetobacterales</taxon>
        <taxon>Acidocellaceae</taxon>
        <taxon>Acidiphilium</taxon>
    </lineage>
</organism>
<dbReference type="AlphaFoldDB" id="A0AAW9DQ17"/>
<protein>
    <submittedName>
        <fullName evidence="4">Uncharacterized protein</fullName>
    </submittedName>
</protein>
<evidence type="ECO:0000313" key="5">
    <source>
        <dbReference type="Proteomes" id="UP001279553"/>
    </source>
</evidence>
<dbReference type="Proteomes" id="UP001279553">
    <property type="component" value="Unassembled WGS sequence"/>
</dbReference>
<evidence type="ECO:0000256" key="2">
    <source>
        <dbReference type="SAM" id="MobiDB-lite"/>
    </source>
</evidence>
<dbReference type="RefSeq" id="WP_319613992.1">
    <property type="nucleotide sequence ID" value="NZ_JAWXYB010000018.1"/>
</dbReference>
<evidence type="ECO:0000256" key="1">
    <source>
        <dbReference type="SAM" id="Coils"/>
    </source>
</evidence>
<proteinExistence type="predicted"/>
<keyword evidence="3" id="KW-0472">Membrane</keyword>
<feature type="coiled-coil region" evidence="1">
    <location>
        <begin position="82"/>
        <end position="116"/>
    </location>
</feature>
<name>A0AAW9DQ17_ACIAO</name>
<accession>A0AAW9DQ17</accession>
<dbReference type="EMBL" id="JAWXYB010000018">
    <property type="protein sequence ID" value="MDX5931075.1"/>
    <property type="molecule type" value="Genomic_DNA"/>
</dbReference>
<feature type="transmembrane region" description="Helical" evidence="3">
    <location>
        <begin position="49"/>
        <end position="70"/>
    </location>
</feature>
<keyword evidence="1" id="KW-0175">Coiled coil</keyword>
<feature type="region of interest" description="Disordered" evidence="2">
    <location>
        <begin position="1"/>
        <end position="40"/>
    </location>
</feature>